<feature type="non-terminal residue" evidence="4">
    <location>
        <position position="114"/>
    </location>
</feature>
<accession>A0A382F5M2</accession>
<dbReference type="GO" id="GO:0016831">
    <property type="term" value="F:carboxy-lyase activity"/>
    <property type="evidence" value="ECO:0007669"/>
    <property type="project" value="UniProtKB-KW"/>
</dbReference>
<reference evidence="4" key="1">
    <citation type="submission" date="2018-05" db="EMBL/GenBank/DDBJ databases">
        <authorList>
            <person name="Lanie J.A."/>
            <person name="Ng W.-L."/>
            <person name="Kazmierczak K.M."/>
            <person name="Andrzejewski T.M."/>
            <person name="Davidsen T.M."/>
            <person name="Wayne K.J."/>
            <person name="Tettelin H."/>
            <person name="Glass J.I."/>
            <person name="Rusch D."/>
            <person name="Podicherti R."/>
            <person name="Tsui H.-C.T."/>
            <person name="Winkler M.E."/>
        </authorList>
    </citation>
    <scope>NUCLEOTIDE SEQUENCE</scope>
</reference>
<feature type="non-terminal residue" evidence="4">
    <location>
        <position position="1"/>
    </location>
</feature>
<name>A0A382F5M2_9ZZZZ</name>
<organism evidence="4">
    <name type="scientific">marine metagenome</name>
    <dbReference type="NCBI Taxonomy" id="408172"/>
    <lineage>
        <taxon>unclassified sequences</taxon>
        <taxon>metagenomes</taxon>
        <taxon>ecological metagenomes</taxon>
    </lineage>
</organism>
<dbReference type="PANTHER" id="PTHR11999:SF70">
    <property type="entry name" value="MIP05841P"/>
    <property type="match status" value="1"/>
</dbReference>
<protein>
    <recommendedName>
        <fullName evidence="5">Aspartate aminotransferase family protein</fullName>
    </recommendedName>
</protein>
<dbReference type="PANTHER" id="PTHR11999">
    <property type="entry name" value="GROUP II PYRIDOXAL-5-PHOSPHATE DECARBOXYLASE"/>
    <property type="match status" value="1"/>
</dbReference>
<dbReference type="GO" id="GO:0019752">
    <property type="term" value="P:carboxylic acid metabolic process"/>
    <property type="evidence" value="ECO:0007669"/>
    <property type="project" value="InterPro"/>
</dbReference>
<dbReference type="InterPro" id="IPR002129">
    <property type="entry name" value="PyrdxlP-dep_de-COase"/>
</dbReference>
<dbReference type="InterPro" id="IPR010977">
    <property type="entry name" value="Aromatic_deC"/>
</dbReference>
<dbReference type="EMBL" id="UINC01047849">
    <property type="protein sequence ID" value="SVB57634.1"/>
    <property type="molecule type" value="Genomic_DNA"/>
</dbReference>
<dbReference type="GO" id="GO:0030170">
    <property type="term" value="F:pyridoxal phosphate binding"/>
    <property type="evidence" value="ECO:0007669"/>
    <property type="project" value="InterPro"/>
</dbReference>
<dbReference type="Gene3D" id="1.20.1340.10">
    <property type="entry name" value="dopa decarboxylase, N-terminal domain"/>
    <property type="match status" value="1"/>
</dbReference>
<sequence length="114" mass="12325">VATDPPHHFDADEFREAGRATVDWLADYLEHLSRRPVTSGLEPGDVRSLLPDRAPEAPEPFADLLADVNALIAPALTHWQHPGFFGYFPANSSPPAVLAELISAGLGVNGMLWS</sequence>
<dbReference type="GO" id="GO:0005737">
    <property type="term" value="C:cytoplasm"/>
    <property type="evidence" value="ECO:0007669"/>
    <property type="project" value="TreeGrafter"/>
</dbReference>
<gene>
    <name evidence="4" type="ORF">METZ01_LOCUS210488</name>
</gene>
<keyword evidence="3" id="KW-0663">Pyridoxal phosphate</keyword>
<keyword evidence="2" id="KW-0456">Lyase</keyword>
<dbReference type="InterPro" id="IPR015424">
    <property type="entry name" value="PyrdxlP-dep_Trfase"/>
</dbReference>
<dbReference type="GO" id="GO:0006520">
    <property type="term" value="P:amino acid metabolic process"/>
    <property type="evidence" value="ECO:0007669"/>
    <property type="project" value="InterPro"/>
</dbReference>
<evidence type="ECO:0000313" key="4">
    <source>
        <dbReference type="EMBL" id="SVB57634.1"/>
    </source>
</evidence>
<dbReference type="Pfam" id="PF00282">
    <property type="entry name" value="Pyridoxal_deC"/>
    <property type="match status" value="1"/>
</dbReference>
<evidence type="ECO:0008006" key="5">
    <source>
        <dbReference type="Google" id="ProtNLM"/>
    </source>
</evidence>
<evidence type="ECO:0000256" key="2">
    <source>
        <dbReference type="ARBA" id="ARBA00022793"/>
    </source>
</evidence>
<evidence type="ECO:0000256" key="3">
    <source>
        <dbReference type="ARBA" id="ARBA00022898"/>
    </source>
</evidence>
<comment type="cofactor">
    <cofactor evidence="1">
        <name>pyridoxal 5'-phosphate</name>
        <dbReference type="ChEBI" id="CHEBI:597326"/>
    </cofactor>
</comment>
<dbReference type="PRINTS" id="PR00800">
    <property type="entry name" value="YHDCRBOXLASE"/>
</dbReference>
<dbReference type="SUPFAM" id="SSF53383">
    <property type="entry name" value="PLP-dependent transferases"/>
    <property type="match status" value="1"/>
</dbReference>
<evidence type="ECO:0000256" key="1">
    <source>
        <dbReference type="ARBA" id="ARBA00001933"/>
    </source>
</evidence>
<dbReference type="AlphaFoldDB" id="A0A382F5M2"/>
<keyword evidence="2" id="KW-0210">Decarboxylase</keyword>
<proteinExistence type="predicted"/>